<evidence type="ECO:0000313" key="4">
    <source>
        <dbReference type="Proteomes" id="UP001652625"/>
    </source>
</evidence>
<dbReference type="PANTHER" id="PTHR11680:SF28">
    <property type="entry name" value="SERINE HYDROXYMETHYLTRANSFERASE, MITOCHONDRIAL"/>
    <property type="match status" value="1"/>
</dbReference>
<sequence>MAKQLLAKGYDIVANGTDNHLVLIGVRPKGIGGSRVEFVLDQASIRANKNTVPRDKSAMKPSGLRLGAAAHMSRSFKGNNFVKVINLLNNGVEIRLEAQKLTSKYGA</sequence>
<proteinExistence type="predicted"/>
<dbReference type="RefSeq" id="XP_065666455.1">
    <property type="nucleotide sequence ID" value="XM_065810383.1"/>
</dbReference>
<reference evidence="5 6" key="1">
    <citation type="submission" date="2025-05" db="UniProtKB">
        <authorList>
            <consortium name="RefSeq"/>
        </authorList>
    </citation>
    <scope>IDENTIFICATION</scope>
</reference>
<dbReference type="InterPro" id="IPR015422">
    <property type="entry name" value="PyrdxlP-dep_Trfase_small"/>
</dbReference>
<gene>
    <name evidence="5 6 7 8" type="primary">LOC136087494</name>
</gene>
<dbReference type="Proteomes" id="UP001652625">
    <property type="component" value="Chromosome 11"/>
</dbReference>
<evidence type="ECO:0000313" key="7">
    <source>
        <dbReference type="RefSeq" id="XP_065666455.1"/>
    </source>
</evidence>
<dbReference type="InterPro" id="IPR015424">
    <property type="entry name" value="PyrdxlP-dep_Trfase"/>
</dbReference>
<dbReference type="PANTHER" id="PTHR11680">
    <property type="entry name" value="SERINE HYDROXYMETHYLTRANSFERASE"/>
    <property type="match status" value="1"/>
</dbReference>
<dbReference type="InterPro" id="IPR039429">
    <property type="entry name" value="SHMT-like_dom"/>
</dbReference>
<comment type="cofactor">
    <cofactor evidence="1">
        <name>pyridoxal 5'-phosphate</name>
        <dbReference type="ChEBI" id="CHEBI:597326"/>
    </cofactor>
</comment>
<evidence type="ECO:0000259" key="3">
    <source>
        <dbReference type="Pfam" id="PF00464"/>
    </source>
</evidence>
<dbReference type="Pfam" id="PF00464">
    <property type="entry name" value="SHMT"/>
    <property type="match status" value="1"/>
</dbReference>
<dbReference type="InterPro" id="IPR049943">
    <property type="entry name" value="Ser_HO-MeTrfase-like"/>
</dbReference>
<accession>A0ABM4CWY7</accession>
<dbReference type="RefSeq" id="XP_065666454.1">
    <property type="nucleotide sequence ID" value="XM_065810382.1"/>
</dbReference>
<dbReference type="RefSeq" id="XP_065666456.1">
    <property type="nucleotide sequence ID" value="XM_065810384.1"/>
</dbReference>
<evidence type="ECO:0000256" key="2">
    <source>
        <dbReference type="ARBA" id="ARBA00022898"/>
    </source>
</evidence>
<feature type="domain" description="Serine hydroxymethyltransferase-like" evidence="3">
    <location>
        <begin position="1"/>
        <end position="86"/>
    </location>
</feature>
<evidence type="ECO:0000313" key="8">
    <source>
        <dbReference type="RefSeq" id="XP_065666456.1"/>
    </source>
</evidence>
<keyword evidence="2" id="KW-0663">Pyridoxal phosphate</keyword>
<evidence type="ECO:0000313" key="6">
    <source>
        <dbReference type="RefSeq" id="XP_065666454.1"/>
    </source>
</evidence>
<name>A0ABM4CWY7_HYDVU</name>
<keyword evidence="4" id="KW-1185">Reference proteome</keyword>
<organism evidence="4 5">
    <name type="scientific">Hydra vulgaris</name>
    <name type="common">Hydra</name>
    <name type="synonym">Hydra attenuata</name>
    <dbReference type="NCBI Taxonomy" id="6087"/>
    <lineage>
        <taxon>Eukaryota</taxon>
        <taxon>Metazoa</taxon>
        <taxon>Cnidaria</taxon>
        <taxon>Hydrozoa</taxon>
        <taxon>Hydroidolina</taxon>
        <taxon>Anthoathecata</taxon>
        <taxon>Aplanulata</taxon>
        <taxon>Hydridae</taxon>
        <taxon>Hydra</taxon>
    </lineage>
</organism>
<dbReference type="SUPFAM" id="SSF53383">
    <property type="entry name" value="PLP-dependent transferases"/>
    <property type="match status" value="1"/>
</dbReference>
<dbReference type="GeneID" id="136087494"/>
<evidence type="ECO:0000313" key="5">
    <source>
        <dbReference type="RefSeq" id="XP_065666453.1"/>
    </source>
</evidence>
<dbReference type="Gene3D" id="3.90.1150.10">
    <property type="entry name" value="Aspartate Aminotransferase, domain 1"/>
    <property type="match status" value="1"/>
</dbReference>
<dbReference type="RefSeq" id="XP_065666453.1">
    <property type="nucleotide sequence ID" value="XM_065810381.1"/>
</dbReference>
<protein>
    <submittedName>
        <fullName evidence="5 6">Serine hydroxymethyltransferase, mitochondrial-like</fullName>
    </submittedName>
</protein>
<evidence type="ECO:0000256" key="1">
    <source>
        <dbReference type="ARBA" id="ARBA00001933"/>
    </source>
</evidence>